<organism evidence="1 2">
    <name type="scientific">Brucella grignonensis</name>
    <dbReference type="NCBI Taxonomy" id="94627"/>
    <lineage>
        <taxon>Bacteria</taxon>
        <taxon>Pseudomonadati</taxon>
        <taxon>Pseudomonadota</taxon>
        <taxon>Alphaproteobacteria</taxon>
        <taxon>Hyphomicrobiales</taxon>
        <taxon>Brucellaceae</taxon>
        <taxon>Brucella/Ochrobactrum group</taxon>
        <taxon>Brucella</taxon>
    </lineage>
</organism>
<dbReference type="OrthoDB" id="9794948at2"/>
<dbReference type="PANTHER" id="PTHR35802">
    <property type="entry name" value="PROTEASE SYNTHASE AND SPORULATION PROTEIN PAI 2"/>
    <property type="match status" value="1"/>
</dbReference>
<evidence type="ECO:0000313" key="1">
    <source>
        <dbReference type="EMBL" id="OYR07470.1"/>
    </source>
</evidence>
<gene>
    <name evidence="1" type="ORF">CEV33_3718</name>
</gene>
<dbReference type="AlphaFoldDB" id="A0A256EYD0"/>
<dbReference type="EMBL" id="NNRL01000169">
    <property type="protein sequence ID" value="OYR07470.1"/>
    <property type="molecule type" value="Genomic_DNA"/>
</dbReference>
<proteinExistence type="predicted"/>
<accession>A0A256EYD0</accession>
<dbReference type="RefSeq" id="WP_094542699.1">
    <property type="nucleotide sequence ID" value="NZ_JBHEER010000008.1"/>
</dbReference>
<sequence>MYTKPEFAPLSENEVFDLIKATVFATVVTPGDAGLVVSHLPFVLKRSEAGDTRLESHLARANPHSQLIAEGRETVVIFNGPHGYISSSWYPEKPVRDSAPTWNFAVVHCHGRPVQIDEHATARHLLELVDVLEGGREDRWHMRELGPGGMQRRLPNIIGFEIPTARIEAKFKMGQDERLYDTRAAIDALNIADPTLAETMVRHNENRKPDLEM</sequence>
<keyword evidence="2" id="KW-1185">Reference proteome</keyword>
<dbReference type="Pfam" id="PF04299">
    <property type="entry name" value="FMN_bind_2"/>
    <property type="match status" value="1"/>
</dbReference>
<dbReference type="Gene3D" id="2.30.110.10">
    <property type="entry name" value="Electron Transport, Fmn-binding Protein, Chain A"/>
    <property type="match status" value="1"/>
</dbReference>
<dbReference type="SUPFAM" id="SSF50475">
    <property type="entry name" value="FMN-binding split barrel"/>
    <property type="match status" value="1"/>
</dbReference>
<dbReference type="PANTHER" id="PTHR35802:SF1">
    <property type="entry name" value="PROTEASE SYNTHASE AND SPORULATION PROTEIN PAI 2"/>
    <property type="match status" value="1"/>
</dbReference>
<dbReference type="Proteomes" id="UP000216478">
    <property type="component" value="Unassembled WGS sequence"/>
</dbReference>
<dbReference type="InterPro" id="IPR007396">
    <property type="entry name" value="TR_PAI2-type"/>
</dbReference>
<dbReference type="PIRSF" id="PIRSF010372">
    <property type="entry name" value="PaiB"/>
    <property type="match status" value="1"/>
</dbReference>
<evidence type="ECO:0000313" key="2">
    <source>
        <dbReference type="Proteomes" id="UP000216478"/>
    </source>
</evidence>
<comment type="caution">
    <text evidence="1">The sequence shown here is derived from an EMBL/GenBank/DDBJ whole genome shotgun (WGS) entry which is preliminary data.</text>
</comment>
<dbReference type="InterPro" id="IPR012349">
    <property type="entry name" value="Split_barrel_FMN-bd"/>
</dbReference>
<protein>
    <submittedName>
        <fullName evidence="1">Putative FMN-binding domain protein</fullName>
    </submittedName>
</protein>
<reference evidence="1 2" key="1">
    <citation type="submission" date="2017-07" db="EMBL/GenBank/DDBJ databases">
        <title>Phylogenetic study on the rhizospheric bacterium Ochrobactrum sp. A44.</title>
        <authorList>
            <person name="Krzyzanowska D.M."/>
            <person name="Ossowicki A."/>
            <person name="Rajewska M."/>
            <person name="Maciag T."/>
            <person name="Kaczynski Z."/>
            <person name="Czerwicka M."/>
            <person name="Jafra S."/>
        </authorList>
    </citation>
    <scope>NUCLEOTIDE SEQUENCE [LARGE SCALE GENOMIC DNA]</scope>
    <source>
        <strain evidence="1 2">OgA9a</strain>
    </source>
</reference>
<name>A0A256EYD0_9HYPH</name>